<dbReference type="Gene3D" id="3.40.366.10">
    <property type="entry name" value="Malonyl-Coenzyme A Acyl Carrier Protein, domain 2"/>
    <property type="match status" value="1"/>
</dbReference>
<dbReference type="SUPFAM" id="SSF53901">
    <property type="entry name" value="Thiolase-like"/>
    <property type="match status" value="1"/>
</dbReference>
<dbReference type="SUPFAM" id="SSF51735">
    <property type="entry name" value="NAD(P)-binding Rossmann-fold domains"/>
    <property type="match status" value="1"/>
</dbReference>
<keyword evidence="5" id="KW-0511">Multifunctional enzyme</keyword>
<dbReference type="InterPro" id="IPR014030">
    <property type="entry name" value="Ketoacyl_synth_N"/>
</dbReference>
<dbReference type="InterPro" id="IPR016036">
    <property type="entry name" value="Malonyl_transacylase_ACP-bd"/>
</dbReference>
<keyword evidence="4" id="KW-0560">Oxidoreductase</keyword>
<dbReference type="CDD" id="cd00833">
    <property type="entry name" value="PKS"/>
    <property type="match status" value="1"/>
</dbReference>
<dbReference type="SMART" id="SM00825">
    <property type="entry name" value="PKS_KS"/>
    <property type="match status" value="1"/>
</dbReference>
<dbReference type="InterPro" id="IPR029063">
    <property type="entry name" value="SAM-dependent_MTases_sf"/>
</dbReference>
<dbReference type="GO" id="GO:0031177">
    <property type="term" value="F:phosphopantetheine binding"/>
    <property type="evidence" value="ECO:0007669"/>
    <property type="project" value="InterPro"/>
</dbReference>
<dbReference type="InterPro" id="IPR020841">
    <property type="entry name" value="PKS_Beta-ketoAc_synthase_dom"/>
</dbReference>
<dbReference type="Pfam" id="PF00109">
    <property type="entry name" value="ketoacyl-synt"/>
    <property type="match status" value="1"/>
</dbReference>
<dbReference type="SMART" id="SM00823">
    <property type="entry name" value="PKS_PP"/>
    <property type="match status" value="1"/>
</dbReference>
<evidence type="ECO:0000313" key="11">
    <source>
        <dbReference type="Proteomes" id="UP001302126"/>
    </source>
</evidence>
<dbReference type="GO" id="GO:0004312">
    <property type="term" value="F:fatty acid synthase activity"/>
    <property type="evidence" value="ECO:0007669"/>
    <property type="project" value="TreeGrafter"/>
</dbReference>
<dbReference type="Pfam" id="PF02801">
    <property type="entry name" value="Ketoacyl-synt_C"/>
    <property type="match status" value="1"/>
</dbReference>
<evidence type="ECO:0000256" key="7">
    <source>
        <dbReference type="SAM" id="MobiDB-lite"/>
    </source>
</evidence>
<reference evidence="10" key="1">
    <citation type="journal article" date="2023" name="Mol. Phylogenet. Evol.">
        <title>Genome-scale phylogeny and comparative genomics of the fungal order Sordariales.</title>
        <authorList>
            <person name="Hensen N."/>
            <person name="Bonometti L."/>
            <person name="Westerberg I."/>
            <person name="Brannstrom I.O."/>
            <person name="Guillou S."/>
            <person name="Cros-Aarteil S."/>
            <person name="Calhoun S."/>
            <person name="Haridas S."/>
            <person name="Kuo A."/>
            <person name="Mondo S."/>
            <person name="Pangilinan J."/>
            <person name="Riley R."/>
            <person name="LaButti K."/>
            <person name="Andreopoulos B."/>
            <person name="Lipzen A."/>
            <person name="Chen C."/>
            <person name="Yan M."/>
            <person name="Daum C."/>
            <person name="Ng V."/>
            <person name="Clum A."/>
            <person name="Steindorff A."/>
            <person name="Ohm R.A."/>
            <person name="Martin F."/>
            <person name="Silar P."/>
            <person name="Natvig D.O."/>
            <person name="Lalanne C."/>
            <person name="Gautier V."/>
            <person name="Ament-Velasquez S.L."/>
            <person name="Kruys A."/>
            <person name="Hutchinson M.I."/>
            <person name="Powell A.J."/>
            <person name="Barry K."/>
            <person name="Miller A.N."/>
            <person name="Grigoriev I.V."/>
            <person name="Debuchy R."/>
            <person name="Gladieux P."/>
            <person name="Hiltunen Thoren M."/>
            <person name="Johannesson H."/>
        </authorList>
    </citation>
    <scope>NUCLEOTIDE SEQUENCE</scope>
    <source>
        <strain evidence="10">PSN309</strain>
    </source>
</reference>
<sequence>MVYTTSRSEPIAIVSRACRFAGDATSPSKLWDILANPTDLTKKIPQDRFNVDAFYHTNGEYAGTTDSRYAYFLEQDHRVFDASFFNITPREAEAIDPQQRMLLEVVYEAMETAGYTLQQHAGTKVGVFAGLMTGDYDTLAQRDELHTSQYYATGNARSILSNRLSYFFDFRGPSMTIDTACSSSLVALHQAVLSLRSGECDMACVAGANLILTPEQFIVESNLHMLSPTGHCRMWDEGANGYARGEGVAAMFVRPLSKALAAGDQIEAIIRETGVNSDGRSQGITMPSWRAQSQLIQDTYRRSGLDLSRLEDRPQYFEAHGTGTQAGDPNEARAIEDAFFINKIESAPTLFVGSVKTIIGHTEGAAGLAGLFKVVESMHHETVPPNLHFEKLSPRVAEFYTHLEVPTTGIPWPAVQPGQPKRGSVNSFGFGGTNSHAIVEQYLPQVHDAAPWLPETLIQRPAPRTGPGGSSVCFPLTLSAPSQRSLVEVVRGYLEYFRNNPRAQLAEVAWHTYARRTPFTFRTAVSAIGASDAVERLEALLAEAGRTTSPSIGLRVRADNTPPRILGIFTGQGAQWPTMSRSFFRTNNIFRDTIHNLEATLANCSDPPRWRLSEEIEAIPARSRVHLPSVAQPLSTAIQIAFVNVLYAMDIRFYAVVGHSSGEIAAAYAAGRITADEAILIAHYRGMGIHHAVSLRGADIGGRMIAVGLSREEATDLCAQPEYRNGICVAASNSPNTVTISGDRDMVELLAQRLGTTSTFNRTLAVETAYHSPHMLSTAGPYLKSLQRCNINPSVDGNGTIWVSSVSGTGAPETSALAGEYWRDNMVQPVLFYEAVSTTLAEHGPFDGAIEVGPHPQLRGPVLQTVEQNGASAITYSGLLIRNRDDRLAVSDFLGWYWSRFGMPAERDHIRRFITSATGYATTLFNLWVHNLPSFPWDHTQSHWRESRVSRQYHFKSNAPHELLGVRTRDDNNYQLRWRNILKYENLPWADGHTFQGQALLPAAAYLVMVLDAARAYLAGRPASVVELRDLRFPVGIPLVPESAGVEILFSLTIEQEIRDRVEASFILASAVADGRTEMRNSFSGRLMIHLGTPSPDVLPTRPLSRPETLGADADEFYEMMAETGLLYTGAFRGLQALNRRYDFSSGSLRKRHPEDTTALSISPGTLDSCLQTAFVTISSPGDNAIWTSFLPLRMESVRFNLAICDTTGPDEMLEIDAYMTKATPFTREAPASFTADIEIFNTSGQLEIEVQGLTVGSFSATTPEDDHELYMTTKWELDPDHEIVSTTFQENPPRNPMLFESLVRVVSLYQPAVDEVCLRTYVEQEQSATLVSPRRATSGEAITSPWQNETEESLDEFINSSPYYHALNLVRRLAKNLDARTLPGLVAAAYDDGSYLFGLQNHIANIVRQIAHKYPRLHVLGLTDPEASLSEHILKGLGESFLSFQIGGDPESNLESRINLPGQSKVTVDKIDLATPAGDKVFDLVVVTTSSIAGDSVNTFRQVRQRMRPGGFLLLVNIFNTGTKQRLRQALRSFETGRRTPPPEPQWSDVLDQSGFNLEVNESFYRHYTQNYAPGHSLIVRQAHSREKAVLLHPNRLLAPTAHMTQNLLIVGGKRFWASILCPRLRRLLTPHTATITVAEAFEDMDLDDPAIGAFTGAIFLTDLDDPTVTTMTSKRLEVLQHILPQEMTILWVTRNTRFDDPDCAASLGFTRTMAAEMAGLTLQVLDLETQNVDTALKLIARSFARLTSADILASVEEPAVLWQHECEVHGIEDESYLVPRVVPWKEGNDRVNANRRIVSSNVNTLEKLVTIVPGEFTGIPYETISRTIADNENQRSIRVNYSTANALNLGFGIQGYLCIGRDPVTDTIKVALSKSNASYAPVSLAAVAELDSKRVNQAQFLAVCVRHLVSLTIQRAHEDEDILLINPDRLFEDCAGYVLGDRLRVWSTRTADRPRREVTFLHPEISEREIRSLYPSQRCWLFNLLPESHKLSQRLLNTLPRNCHYRHISDMMVASPDPTTYQRAPLPRVWDSAVPLASIDMMGLAQDHDLGLISVPDLVSEREPVEPFALVDWKAKRDVPCVAKHLGGTDLLRPDRTYCLLGLTRDFGQSLCTLFVSQGARHIVLASRNPPQVRPEWQEAMIRRGIDIQFESVDVTDATRVLDFKNKLTRTMPPVGGIVNGAMVLNDRIFMNLQMDTLQQVLHPKTIGSKNLDDAFQSPDMDFFIMTSSFAAIGGHEGQSAYAAANMYMNGIAASRRRRGLVGSVLNIGVIYGLGFLHREREELYAGLESEGYPPISERDIHHMFVEAIAAGKPGPDQIYDIVTGLRRFSPNHQTLAWQQDPRFSHYTRDLVAGDAADAAGSGPENYQALIEAATERNAIADIIARAFINRLTTQLNLAEGGATPENSFTELGVDSLASSNLVRWALPLIGHQLPVMQIMDGSTIRQVAEGAAVTIMNSRGSTAMRVFLKGVIPHEVRYITRYIGSRETESQDPGIPHIRPLVGPGRPGSSRSTEKFHWGIRTYGYA</sequence>
<gene>
    <name evidence="10" type="ORF">QBC35DRAFT_518109</name>
</gene>
<dbReference type="Pfam" id="PF14765">
    <property type="entry name" value="PS-DH"/>
    <property type="match status" value="1"/>
</dbReference>
<dbReference type="InterPro" id="IPR016039">
    <property type="entry name" value="Thiolase-like"/>
</dbReference>
<evidence type="ECO:0000256" key="6">
    <source>
        <dbReference type="PROSITE-ProRule" id="PRU01363"/>
    </source>
</evidence>
<evidence type="ECO:0000256" key="5">
    <source>
        <dbReference type="ARBA" id="ARBA00023268"/>
    </source>
</evidence>
<dbReference type="FunFam" id="3.40.47.10:FF:000019">
    <property type="entry name" value="Polyketide synthase type I"/>
    <property type="match status" value="1"/>
</dbReference>
<dbReference type="Proteomes" id="UP001302126">
    <property type="component" value="Unassembled WGS sequence"/>
</dbReference>
<dbReference type="InterPro" id="IPR013968">
    <property type="entry name" value="PKS_KR"/>
</dbReference>
<dbReference type="InterPro" id="IPR049900">
    <property type="entry name" value="PKS_mFAS_DH"/>
</dbReference>
<keyword evidence="3" id="KW-0808">Transferase</keyword>
<dbReference type="PANTHER" id="PTHR43775">
    <property type="entry name" value="FATTY ACID SYNTHASE"/>
    <property type="match status" value="1"/>
</dbReference>
<dbReference type="Gene3D" id="3.40.50.150">
    <property type="entry name" value="Vaccinia Virus protein VP39"/>
    <property type="match status" value="1"/>
</dbReference>
<keyword evidence="11" id="KW-1185">Reference proteome</keyword>
<dbReference type="SUPFAM" id="SSF55048">
    <property type="entry name" value="Probable ACP-binding domain of malonyl-CoA ACP transacylase"/>
    <property type="match status" value="1"/>
</dbReference>
<dbReference type="PANTHER" id="PTHR43775:SF20">
    <property type="entry name" value="HYBRID PKS-NRPS SYNTHETASE APDA"/>
    <property type="match status" value="1"/>
</dbReference>
<evidence type="ECO:0000256" key="4">
    <source>
        <dbReference type="ARBA" id="ARBA00023002"/>
    </source>
</evidence>
<dbReference type="InterPro" id="IPR036291">
    <property type="entry name" value="NAD(P)-bd_dom_sf"/>
</dbReference>
<dbReference type="PROSITE" id="PS52004">
    <property type="entry name" value="KS3_2"/>
    <property type="match status" value="1"/>
</dbReference>
<evidence type="ECO:0000259" key="8">
    <source>
        <dbReference type="PROSITE" id="PS52004"/>
    </source>
</evidence>
<dbReference type="SUPFAM" id="SSF47336">
    <property type="entry name" value="ACP-like"/>
    <property type="match status" value="1"/>
</dbReference>
<name>A0AAN7ADW4_9PEZI</name>
<dbReference type="PROSITE" id="PS52019">
    <property type="entry name" value="PKS_MFAS_DH"/>
    <property type="match status" value="1"/>
</dbReference>
<dbReference type="InterPro" id="IPR009081">
    <property type="entry name" value="PP-bd_ACP"/>
</dbReference>
<dbReference type="SUPFAM" id="SSF53335">
    <property type="entry name" value="S-adenosyl-L-methionine-dependent methyltransferases"/>
    <property type="match status" value="1"/>
</dbReference>
<dbReference type="Pfam" id="PF22621">
    <property type="entry name" value="CurL-like_PKS_C"/>
    <property type="match status" value="1"/>
</dbReference>
<evidence type="ECO:0000256" key="3">
    <source>
        <dbReference type="ARBA" id="ARBA00022679"/>
    </source>
</evidence>
<dbReference type="InterPro" id="IPR049551">
    <property type="entry name" value="PKS_DH_C"/>
</dbReference>
<feature type="active site" description="Proton donor; for dehydratase activity" evidence="6">
    <location>
        <position position="1168"/>
    </location>
</feature>
<dbReference type="Gene3D" id="3.30.70.3290">
    <property type="match status" value="1"/>
</dbReference>
<feature type="region of interest" description="N-terminal hotdog fold" evidence="6">
    <location>
        <begin position="961"/>
        <end position="1094"/>
    </location>
</feature>
<dbReference type="InterPro" id="IPR057326">
    <property type="entry name" value="KR_dom"/>
</dbReference>
<dbReference type="InterPro" id="IPR014031">
    <property type="entry name" value="Ketoacyl_synth_C"/>
</dbReference>
<dbReference type="Gene3D" id="3.10.129.110">
    <property type="entry name" value="Polyketide synthase dehydratase"/>
    <property type="match status" value="1"/>
</dbReference>
<dbReference type="InterPro" id="IPR018201">
    <property type="entry name" value="Ketoacyl_synth_AS"/>
</dbReference>
<dbReference type="GO" id="GO:0044550">
    <property type="term" value="P:secondary metabolite biosynthetic process"/>
    <property type="evidence" value="ECO:0007669"/>
    <property type="project" value="TreeGrafter"/>
</dbReference>
<dbReference type="GO" id="GO:0004315">
    <property type="term" value="F:3-oxoacyl-[acyl-carrier-protein] synthase activity"/>
    <property type="evidence" value="ECO:0007669"/>
    <property type="project" value="InterPro"/>
</dbReference>
<reference evidence="10" key="2">
    <citation type="submission" date="2023-05" db="EMBL/GenBank/DDBJ databases">
        <authorList>
            <consortium name="Lawrence Berkeley National Laboratory"/>
            <person name="Steindorff A."/>
            <person name="Hensen N."/>
            <person name="Bonometti L."/>
            <person name="Westerberg I."/>
            <person name="Brannstrom I.O."/>
            <person name="Guillou S."/>
            <person name="Cros-Aarteil S."/>
            <person name="Calhoun S."/>
            <person name="Haridas S."/>
            <person name="Kuo A."/>
            <person name="Mondo S."/>
            <person name="Pangilinan J."/>
            <person name="Riley R."/>
            <person name="Labutti K."/>
            <person name="Andreopoulos B."/>
            <person name="Lipzen A."/>
            <person name="Chen C."/>
            <person name="Yanf M."/>
            <person name="Daum C."/>
            <person name="Ng V."/>
            <person name="Clum A."/>
            <person name="Ohm R."/>
            <person name="Martin F."/>
            <person name="Silar P."/>
            <person name="Natvig D."/>
            <person name="Lalanne C."/>
            <person name="Gautier V."/>
            <person name="Ament-Velasquez S.L."/>
            <person name="Kruys A."/>
            <person name="Hutchinson M.I."/>
            <person name="Powell A.J."/>
            <person name="Barry K."/>
            <person name="Miller A.N."/>
            <person name="Grigoriev I.V."/>
            <person name="Debuchy R."/>
            <person name="Gladieux P."/>
            <person name="Thoren M.H."/>
            <person name="Johannesson H."/>
        </authorList>
    </citation>
    <scope>NUCLEOTIDE SEQUENCE</scope>
    <source>
        <strain evidence="10">PSN309</strain>
    </source>
</reference>
<dbReference type="SMART" id="SM00822">
    <property type="entry name" value="PKS_KR"/>
    <property type="match status" value="1"/>
</dbReference>
<dbReference type="InterPro" id="IPR016035">
    <property type="entry name" value="Acyl_Trfase/lysoPLipase"/>
</dbReference>
<feature type="region of interest" description="Disordered" evidence="7">
    <location>
        <begin position="2491"/>
        <end position="2516"/>
    </location>
</feature>
<dbReference type="Pfam" id="PF00550">
    <property type="entry name" value="PP-binding"/>
    <property type="match status" value="1"/>
</dbReference>
<dbReference type="EMBL" id="MU864536">
    <property type="protein sequence ID" value="KAK4183608.1"/>
    <property type="molecule type" value="Genomic_DNA"/>
</dbReference>
<keyword evidence="2" id="KW-0597">Phosphoprotein</keyword>
<dbReference type="InterPro" id="IPR042104">
    <property type="entry name" value="PKS_dehydratase_sf"/>
</dbReference>
<dbReference type="SUPFAM" id="SSF52151">
    <property type="entry name" value="FabD/lysophospholipase-like"/>
    <property type="match status" value="1"/>
</dbReference>
<dbReference type="PROSITE" id="PS00606">
    <property type="entry name" value="KS3_1"/>
    <property type="match status" value="1"/>
</dbReference>
<dbReference type="InterPro" id="IPR020807">
    <property type="entry name" value="PKS_DH"/>
</dbReference>
<dbReference type="Pfam" id="PF21089">
    <property type="entry name" value="PKS_DH_N"/>
    <property type="match status" value="1"/>
</dbReference>
<dbReference type="SMART" id="SM00826">
    <property type="entry name" value="PKS_DH"/>
    <property type="match status" value="1"/>
</dbReference>
<accession>A0AAN7ADW4</accession>
<evidence type="ECO:0000313" key="10">
    <source>
        <dbReference type="EMBL" id="KAK4183608.1"/>
    </source>
</evidence>
<dbReference type="GO" id="GO:0016491">
    <property type="term" value="F:oxidoreductase activity"/>
    <property type="evidence" value="ECO:0007669"/>
    <property type="project" value="UniProtKB-KW"/>
</dbReference>
<dbReference type="InterPro" id="IPR014043">
    <property type="entry name" value="Acyl_transferase_dom"/>
</dbReference>
<organism evidence="10 11">
    <name type="scientific">Podospora australis</name>
    <dbReference type="NCBI Taxonomy" id="1536484"/>
    <lineage>
        <taxon>Eukaryota</taxon>
        <taxon>Fungi</taxon>
        <taxon>Dikarya</taxon>
        <taxon>Ascomycota</taxon>
        <taxon>Pezizomycotina</taxon>
        <taxon>Sordariomycetes</taxon>
        <taxon>Sordariomycetidae</taxon>
        <taxon>Sordariales</taxon>
        <taxon>Podosporaceae</taxon>
        <taxon>Podospora</taxon>
    </lineage>
</organism>
<dbReference type="SMART" id="SM00827">
    <property type="entry name" value="PKS_AT"/>
    <property type="match status" value="1"/>
</dbReference>
<protein>
    <submittedName>
        <fullName evidence="10">Polyketide synthase</fullName>
    </submittedName>
</protein>
<dbReference type="Pfam" id="PF00698">
    <property type="entry name" value="Acyl_transf_1"/>
    <property type="match status" value="1"/>
</dbReference>
<dbReference type="Gene3D" id="3.40.47.10">
    <property type="match status" value="1"/>
</dbReference>
<evidence type="ECO:0000259" key="9">
    <source>
        <dbReference type="PROSITE" id="PS52019"/>
    </source>
</evidence>
<feature type="domain" description="Ketosynthase family 3 (KS3)" evidence="8">
    <location>
        <begin position="8"/>
        <end position="441"/>
    </location>
</feature>
<dbReference type="InterPro" id="IPR036736">
    <property type="entry name" value="ACP-like_sf"/>
</dbReference>
<dbReference type="GO" id="GO:0006633">
    <property type="term" value="P:fatty acid biosynthetic process"/>
    <property type="evidence" value="ECO:0007669"/>
    <property type="project" value="InterPro"/>
</dbReference>
<dbReference type="InterPro" id="IPR020806">
    <property type="entry name" value="PKS_PP-bd"/>
</dbReference>
<proteinExistence type="predicted"/>
<comment type="caution">
    <text evidence="10">The sequence shown here is derived from an EMBL/GenBank/DDBJ whole genome shotgun (WGS) entry which is preliminary data.</text>
</comment>
<feature type="region of interest" description="C-terminal hotdog fold" evidence="6">
    <location>
        <begin position="1109"/>
        <end position="1265"/>
    </location>
</feature>
<feature type="active site" description="Proton acceptor; for dehydratase activity" evidence="6">
    <location>
        <position position="993"/>
    </location>
</feature>
<dbReference type="InterPro" id="IPR050091">
    <property type="entry name" value="PKS_NRPS_Biosynth_Enz"/>
</dbReference>
<dbReference type="InterPro" id="IPR049552">
    <property type="entry name" value="PKS_DH_N"/>
</dbReference>
<keyword evidence="1" id="KW-0596">Phosphopantetheine</keyword>
<dbReference type="InterPro" id="IPR001227">
    <property type="entry name" value="Ac_transferase_dom_sf"/>
</dbReference>
<feature type="domain" description="PKS/mFAS DH" evidence="9">
    <location>
        <begin position="961"/>
        <end position="1265"/>
    </location>
</feature>
<evidence type="ECO:0000256" key="1">
    <source>
        <dbReference type="ARBA" id="ARBA00022450"/>
    </source>
</evidence>
<dbReference type="Gene3D" id="3.40.50.720">
    <property type="entry name" value="NAD(P)-binding Rossmann-like Domain"/>
    <property type="match status" value="2"/>
</dbReference>
<evidence type="ECO:0000256" key="2">
    <source>
        <dbReference type="ARBA" id="ARBA00022553"/>
    </source>
</evidence>
<dbReference type="Pfam" id="PF08659">
    <property type="entry name" value="KR"/>
    <property type="match status" value="1"/>
</dbReference>